<dbReference type="PRINTS" id="PR00980">
    <property type="entry name" value="TRNASYNTHALA"/>
</dbReference>
<proteinExistence type="inferred from homology"/>
<dbReference type="PANTHER" id="PTHR11777:SF9">
    <property type="entry name" value="ALANINE--TRNA LIGASE, CYTOPLASMIC"/>
    <property type="match status" value="1"/>
</dbReference>
<feature type="domain" description="Alanyl-transfer RNA synthetases family profile" evidence="10">
    <location>
        <begin position="1"/>
        <end position="613"/>
    </location>
</feature>
<dbReference type="SUPFAM" id="SSF55186">
    <property type="entry name" value="ThrRS/AlaRS common domain"/>
    <property type="match status" value="1"/>
</dbReference>
<dbReference type="SMART" id="SM00863">
    <property type="entry name" value="tRNA_SAD"/>
    <property type="match status" value="1"/>
</dbReference>
<dbReference type="Gene3D" id="3.30.930.10">
    <property type="entry name" value="Bira Bifunctional Protein, Domain 2"/>
    <property type="match status" value="1"/>
</dbReference>
<comment type="function">
    <text evidence="9">Catalyzes the attachment of alanine to tRNA(Ala) in a two-step reaction: alanine is first activated by ATP to form Ala-AMP and then transferred to the acceptor end of tRNA(Ala). Also edits incorrectly charged Ser-tRNA(Ala) and Gly-tRNA(Ala) via its editing domain.</text>
</comment>
<protein>
    <recommendedName>
        <fullName evidence="9">Alanine--tRNA ligase</fullName>
        <ecNumber evidence="9">6.1.1.7</ecNumber>
    </recommendedName>
    <alternativeName>
        <fullName evidence="9">Alanyl-tRNA synthetase</fullName>
        <shortName evidence="9">AlaRS</shortName>
    </alternativeName>
</protein>
<dbReference type="HAMAP" id="MF_00036_B">
    <property type="entry name" value="Ala_tRNA_synth_B"/>
    <property type="match status" value="1"/>
</dbReference>
<keyword evidence="9" id="KW-0862">Zinc</keyword>
<evidence type="ECO:0000256" key="4">
    <source>
        <dbReference type="ARBA" id="ARBA00022741"/>
    </source>
</evidence>
<gene>
    <name evidence="9" type="primary">alaS</name>
    <name evidence="11" type="ORF">COV55_04520</name>
</gene>
<dbReference type="Pfam" id="PF07973">
    <property type="entry name" value="tRNA_SAD"/>
    <property type="match status" value="1"/>
</dbReference>
<keyword evidence="9" id="KW-0479">Metal-binding</keyword>
<dbReference type="InterPro" id="IPR012947">
    <property type="entry name" value="tRNA_SAD"/>
</dbReference>
<keyword evidence="8 9" id="KW-0030">Aminoacyl-tRNA synthetase</keyword>
<dbReference type="InterPro" id="IPR018163">
    <property type="entry name" value="Thr/Ala-tRNA-synth_IIc_edit"/>
</dbReference>
<keyword evidence="3 9" id="KW-0436">Ligase</keyword>
<evidence type="ECO:0000256" key="7">
    <source>
        <dbReference type="ARBA" id="ARBA00022917"/>
    </source>
</evidence>
<feature type="binding site" evidence="9">
    <location>
        <position position="469"/>
    </location>
    <ligand>
        <name>Zn(2+)</name>
        <dbReference type="ChEBI" id="CHEBI:29105"/>
    </ligand>
</feature>
<dbReference type="SUPFAM" id="SSF101353">
    <property type="entry name" value="Putative anticodon-binding domain of alanyl-tRNA synthetase (AlaRS)"/>
    <property type="match status" value="1"/>
</dbReference>
<dbReference type="Gene3D" id="3.30.54.20">
    <property type="match status" value="1"/>
</dbReference>
<evidence type="ECO:0000256" key="8">
    <source>
        <dbReference type="ARBA" id="ARBA00023146"/>
    </source>
</evidence>
<keyword evidence="9" id="KW-0963">Cytoplasm</keyword>
<feature type="binding site" evidence="9">
    <location>
        <position position="583"/>
    </location>
    <ligand>
        <name>Zn(2+)</name>
        <dbReference type="ChEBI" id="CHEBI:29105"/>
    </ligand>
</feature>
<comment type="caution">
    <text evidence="11">The sequence shown here is derived from an EMBL/GenBank/DDBJ whole genome shotgun (WGS) entry which is preliminary data.</text>
</comment>
<feature type="binding site" evidence="9">
    <location>
        <position position="579"/>
    </location>
    <ligand>
        <name>Zn(2+)</name>
        <dbReference type="ChEBI" id="CHEBI:29105"/>
    </ligand>
</feature>
<dbReference type="Gene3D" id="3.30.980.10">
    <property type="entry name" value="Threonyl-trna Synthetase, Chain A, domain 2"/>
    <property type="match status" value="1"/>
</dbReference>
<reference evidence="11 12" key="1">
    <citation type="submission" date="2017-09" db="EMBL/GenBank/DDBJ databases">
        <title>Depth-based differentiation of microbial function through sediment-hosted aquifers and enrichment of novel symbionts in the deep terrestrial subsurface.</title>
        <authorList>
            <person name="Probst A.J."/>
            <person name="Ladd B."/>
            <person name="Jarett J.K."/>
            <person name="Geller-Mcgrath D.E."/>
            <person name="Sieber C.M."/>
            <person name="Emerson J.B."/>
            <person name="Anantharaman K."/>
            <person name="Thomas B.C."/>
            <person name="Malmstrom R."/>
            <person name="Stieglmeier M."/>
            <person name="Klingl A."/>
            <person name="Woyke T."/>
            <person name="Ryan C.M."/>
            <person name="Banfield J.F."/>
        </authorList>
    </citation>
    <scope>NUCLEOTIDE SEQUENCE [LARGE SCALE GENOMIC DNA]</scope>
    <source>
        <strain evidence="11">CG11_big_fil_rev_8_21_14_0_20_36_20</strain>
    </source>
</reference>
<dbReference type="InterPro" id="IPR023033">
    <property type="entry name" value="Ala_tRNA_ligase_euk/bac"/>
</dbReference>
<dbReference type="GO" id="GO:0002161">
    <property type="term" value="F:aminoacyl-tRNA deacylase activity"/>
    <property type="evidence" value="ECO:0007669"/>
    <property type="project" value="TreeGrafter"/>
</dbReference>
<dbReference type="GO" id="GO:0006419">
    <property type="term" value="P:alanyl-tRNA aminoacylation"/>
    <property type="evidence" value="ECO:0007669"/>
    <property type="project" value="UniProtKB-UniRule"/>
</dbReference>
<dbReference type="CDD" id="cd00673">
    <property type="entry name" value="AlaRS_core"/>
    <property type="match status" value="1"/>
</dbReference>
<organism evidence="11 12">
    <name type="scientific">Candidatus Komeilibacteria bacterium CG11_big_fil_rev_8_21_14_0_20_36_20</name>
    <dbReference type="NCBI Taxonomy" id="1974477"/>
    <lineage>
        <taxon>Bacteria</taxon>
        <taxon>Candidatus Komeiliibacteriota</taxon>
    </lineage>
</organism>
<evidence type="ECO:0000313" key="11">
    <source>
        <dbReference type="EMBL" id="PIR06272.1"/>
    </source>
</evidence>
<evidence type="ECO:0000259" key="10">
    <source>
        <dbReference type="PROSITE" id="PS50860"/>
    </source>
</evidence>
<dbReference type="PROSITE" id="PS50860">
    <property type="entry name" value="AA_TRNA_LIGASE_II_ALA"/>
    <property type="match status" value="1"/>
</dbReference>
<dbReference type="Proteomes" id="UP000230564">
    <property type="component" value="Unassembled WGS sequence"/>
</dbReference>
<comment type="domain">
    <text evidence="9">Consists of three domains; the N-terminal catalytic domain, the editing domain and the C-terminal C-Ala domain. The editing domain removes incorrectly charged amino acids, while the C-Ala domain, along with tRNA(Ala), serves as a bridge to cooperatively bring together the editing and aminoacylation centers thus stimulating deacylation of misacylated tRNAs.</text>
</comment>
<comment type="similarity">
    <text evidence="1 9">Belongs to the class-II aminoacyl-tRNA synthetase family.</text>
</comment>
<comment type="catalytic activity">
    <reaction evidence="9">
        <text>tRNA(Ala) + L-alanine + ATP = L-alanyl-tRNA(Ala) + AMP + diphosphate</text>
        <dbReference type="Rhea" id="RHEA:12540"/>
        <dbReference type="Rhea" id="RHEA-COMP:9657"/>
        <dbReference type="Rhea" id="RHEA-COMP:9923"/>
        <dbReference type="ChEBI" id="CHEBI:30616"/>
        <dbReference type="ChEBI" id="CHEBI:33019"/>
        <dbReference type="ChEBI" id="CHEBI:57972"/>
        <dbReference type="ChEBI" id="CHEBI:78442"/>
        <dbReference type="ChEBI" id="CHEBI:78497"/>
        <dbReference type="ChEBI" id="CHEBI:456215"/>
        <dbReference type="EC" id="6.1.1.7"/>
    </reaction>
</comment>
<keyword evidence="4 9" id="KW-0547">Nucleotide-binding</keyword>
<dbReference type="InterPro" id="IPR018165">
    <property type="entry name" value="Ala-tRNA-synth_IIc_core"/>
</dbReference>
<dbReference type="AlphaFoldDB" id="A0A2H0NBK0"/>
<keyword evidence="7 9" id="KW-0648">Protein biosynthesis</keyword>
<dbReference type="PANTHER" id="PTHR11777">
    <property type="entry name" value="ALANYL-TRNA SYNTHETASE"/>
    <property type="match status" value="1"/>
</dbReference>
<accession>A0A2H0NBK0</accession>
<dbReference type="GO" id="GO:0005829">
    <property type="term" value="C:cytosol"/>
    <property type="evidence" value="ECO:0007669"/>
    <property type="project" value="TreeGrafter"/>
</dbReference>
<dbReference type="InterPro" id="IPR045864">
    <property type="entry name" value="aa-tRNA-synth_II/BPL/LPL"/>
</dbReference>
<comment type="cofactor">
    <cofactor evidence="9">
        <name>Zn(2+)</name>
        <dbReference type="ChEBI" id="CHEBI:29105"/>
    </cofactor>
    <text evidence="9">Binds 1 zinc ion per subunit.</text>
</comment>
<dbReference type="GO" id="GO:0005524">
    <property type="term" value="F:ATP binding"/>
    <property type="evidence" value="ECO:0007669"/>
    <property type="project" value="UniProtKB-UniRule"/>
</dbReference>
<dbReference type="InterPro" id="IPR018162">
    <property type="entry name" value="Ala-tRNA-ligase_IIc_anticod-bd"/>
</dbReference>
<dbReference type="InterPro" id="IPR018164">
    <property type="entry name" value="Ala-tRNA-synth_IIc_N"/>
</dbReference>
<evidence type="ECO:0000256" key="1">
    <source>
        <dbReference type="ARBA" id="ARBA00008226"/>
    </source>
</evidence>
<feature type="binding site" evidence="9">
    <location>
        <position position="473"/>
    </location>
    <ligand>
        <name>Zn(2+)</name>
        <dbReference type="ChEBI" id="CHEBI:29105"/>
    </ligand>
</feature>
<dbReference type="GO" id="GO:0004813">
    <property type="term" value="F:alanine-tRNA ligase activity"/>
    <property type="evidence" value="ECO:0007669"/>
    <property type="project" value="UniProtKB-UniRule"/>
</dbReference>
<keyword evidence="2 9" id="KW-0820">tRNA-binding</keyword>
<keyword evidence="6 9" id="KW-0694">RNA-binding</keyword>
<dbReference type="EMBL" id="PCWQ01000015">
    <property type="protein sequence ID" value="PIR06272.1"/>
    <property type="molecule type" value="Genomic_DNA"/>
</dbReference>
<dbReference type="InterPro" id="IPR050058">
    <property type="entry name" value="Ala-tRNA_ligase"/>
</dbReference>
<dbReference type="FunFam" id="3.30.980.10:FF:000004">
    <property type="entry name" value="Alanine--tRNA ligase, cytoplasmic"/>
    <property type="match status" value="1"/>
</dbReference>
<dbReference type="GO" id="GO:0008270">
    <property type="term" value="F:zinc ion binding"/>
    <property type="evidence" value="ECO:0007669"/>
    <property type="project" value="UniProtKB-UniRule"/>
</dbReference>
<evidence type="ECO:0000313" key="12">
    <source>
        <dbReference type="Proteomes" id="UP000230564"/>
    </source>
</evidence>
<name>A0A2H0NBK0_9BACT</name>
<dbReference type="GO" id="GO:0000049">
    <property type="term" value="F:tRNA binding"/>
    <property type="evidence" value="ECO:0007669"/>
    <property type="project" value="UniProtKB-KW"/>
</dbReference>
<sequence length="613" mass="70600">MKAKQLKKKFLEFFKQKEHSIINSASLIPENDPTALFITAGMHPLVPYLMGEKHPESNCLVNIQKCLRTSDIDEVGDSNHHTFFEMLGNWSLGSYFKKEAIDYSWELLIKILKLDQQKIAISVFGGNKDVPQYDQESEKYWLVLGIAPEKISKVADNWWGPAGQTGPCGPDTEVFYWTSHDPVPQKFDENDDRWVEIWNNVFMEYNKTAEGKFEKLKQQNVDTGMGLERTLAVLNNLDDNYLTELFLPLIKELEKISQTKYDDFKREFRIIIDHLRSTVFILGDQRGVAPSNTGQGYVLRRLIRRAIRFAKQLNIDGLFTAKLAQVVIDNYSQDYPELKQNRDFILTELEKEEIQFKKTLEKGLKKFDKKHPLYLKEFEEGQPMPQTTTEERKKATLSGQEAFNFFQTYGFPLEMIEEEAKNRNLLFGNKEKEKFCDELKKHQELSRTASAGMFKGGLADDSEMSRRYHTVAHLLLQSLRNVLGEHVEQRGSNINQERVRFDFVHSEKMTAEQIQAVENMINEQIRKNLPVSCQEMLLEEAKKSGATGIFDQKYGEKVKVYTIGSSSTSSENPFSREICGGPHVENTGELGHFKIIKEQSSSAGVRRIKAILE</sequence>
<evidence type="ECO:0000256" key="5">
    <source>
        <dbReference type="ARBA" id="ARBA00022840"/>
    </source>
</evidence>
<dbReference type="NCBIfam" id="NF002436">
    <property type="entry name" value="PRK01584.1"/>
    <property type="match status" value="1"/>
</dbReference>
<evidence type="ECO:0000256" key="2">
    <source>
        <dbReference type="ARBA" id="ARBA00022555"/>
    </source>
</evidence>
<comment type="subcellular location">
    <subcellularLocation>
        <location evidence="9">Cytoplasm</location>
    </subcellularLocation>
</comment>
<evidence type="ECO:0000256" key="9">
    <source>
        <dbReference type="HAMAP-Rule" id="MF_00036"/>
    </source>
</evidence>
<dbReference type="EC" id="6.1.1.7" evidence="9"/>
<dbReference type="SUPFAM" id="SSF55681">
    <property type="entry name" value="Class II aaRS and biotin synthetases"/>
    <property type="match status" value="1"/>
</dbReference>
<dbReference type="Pfam" id="PF01411">
    <property type="entry name" value="tRNA-synt_2c"/>
    <property type="match status" value="1"/>
</dbReference>
<keyword evidence="5 9" id="KW-0067">ATP-binding</keyword>
<evidence type="ECO:0000256" key="6">
    <source>
        <dbReference type="ARBA" id="ARBA00022884"/>
    </source>
</evidence>
<dbReference type="InterPro" id="IPR002318">
    <property type="entry name" value="Ala-tRNA-lgiase_IIc"/>
</dbReference>
<evidence type="ECO:0000256" key="3">
    <source>
        <dbReference type="ARBA" id="ARBA00022598"/>
    </source>
</evidence>